<keyword evidence="8 12" id="KW-0342">GTP-binding</keyword>
<keyword evidence="7 12" id="KW-0411">Iron-sulfur</keyword>
<feature type="binding site" evidence="12">
    <location>
        <position position="259"/>
    </location>
    <ligand>
        <name>[4Fe-4S] cluster</name>
        <dbReference type="ChEBI" id="CHEBI:49883"/>
        <label>2</label>
        <note>4Fe-4S-substrate</note>
    </ligand>
</feature>
<feature type="binding site" evidence="12">
    <location>
        <position position="195"/>
    </location>
    <ligand>
        <name>S-adenosyl-L-methionine</name>
        <dbReference type="ChEBI" id="CHEBI:59789"/>
    </ligand>
</feature>
<dbReference type="CDD" id="cd01335">
    <property type="entry name" value="Radical_SAM"/>
    <property type="match status" value="1"/>
</dbReference>
<dbReference type="PANTHER" id="PTHR22960:SF0">
    <property type="entry name" value="MOLYBDENUM COFACTOR BIOSYNTHESIS PROTEIN 1"/>
    <property type="match status" value="1"/>
</dbReference>
<dbReference type="Gene3D" id="3.20.20.70">
    <property type="entry name" value="Aldolase class I"/>
    <property type="match status" value="1"/>
</dbReference>
<dbReference type="SFLD" id="SFLDS00029">
    <property type="entry name" value="Radical_SAM"/>
    <property type="match status" value="1"/>
</dbReference>
<evidence type="ECO:0000256" key="4">
    <source>
        <dbReference type="ARBA" id="ARBA00022723"/>
    </source>
</evidence>
<keyword evidence="3 12" id="KW-0949">S-adenosyl-L-methionine</keyword>
<feature type="binding site" evidence="12">
    <location>
        <position position="15"/>
    </location>
    <ligand>
        <name>GTP</name>
        <dbReference type="ChEBI" id="CHEBI:37565"/>
    </ligand>
</feature>
<dbReference type="RefSeq" id="WP_208649749.1">
    <property type="nucleotide sequence ID" value="NZ_CP036528.1"/>
</dbReference>
<keyword evidence="6 12" id="KW-0408">Iron</keyword>
<feature type="binding site" evidence="12">
    <location>
        <position position="69"/>
    </location>
    <ligand>
        <name>GTP</name>
        <dbReference type="ChEBI" id="CHEBI:37565"/>
    </ligand>
</feature>
<evidence type="ECO:0000256" key="9">
    <source>
        <dbReference type="ARBA" id="ARBA00023150"/>
    </source>
</evidence>
<dbReference type="InterPro" id="IPR000385">
    <property type="entry name" value="MoaA_NifB_PqqE_Fe-S-bd_CS"/>
</dbReference>
<dbReference type="InterPro" id="IPR010505">
    <property type="entry name" value="MoaA_twitch"/>
</dbReference>
<dbReference type="InterPro" id="IPR013483">
    <property type="entry name" value="MoaA"/>
</dbReference>
<dbReference type="InterPro" id="IPR040064">
    <property type="entry name" value="MoaA-like"/>
</dbReference>
<feature type="binding site" evidence="12">
    <location>
        <position position="124"/>
    </location>
    <ligand>
        <name>S-adenosyl-L-methionine</name>
        <dbReference type="ChEBI" id="CHEBI:59789"/>
    </ligand>
</feature>
<evidence type="ECO:0000256" key="10">
    <source>
        <dbReference type="ARBA" id="ARBA00023239"/>
    </source>
</evidence>
<evidence type="ECO:0000256" key="11">
    <source>
        <dbReference type="ARBA" id="ARBA00048697"/>
    </source>
</evidence>
<evidence type="ECO:0000256" key="2">
    <source>
        <dbReference type="ARBA" id="ARBA00022485"/>
    </source>
</evidence>
<dbReference type="KEGG" id="uth:DKZ56_09375"/>
<dbReference type="NCBIfam" id="NF001199">
    <property type="entry name" value="PRK00164.2-1"/>
    <property type="match status" value="1"/>
</dbReference>
<sequence length="333" mass="37828">MTIFDACARPLHSVRISVIDRCNLRCTYCMPAEVFGKDYPFLPASKLLSFDEIERLTRIFASLGVRKIRLTGGEPLLRKGLTKLVERLLNIKDIEDVSITTNGLLLGVYAARLAKAGLKRINVSLDSLNPQIFGRMNGRNVSVEKVLSSIEKAAEQGLKIKINMVVQKGINDGEILEMAKFCYDHDYTLRFIEYMDVGNTNSWELSQVFPNREILKILKQHYEIIPVSDMEMGEVAKRYKYKGTHKEIGFISSVTEPFCSGCNRLRISADGKLYTCLFASQGKDLRHLLQKGSDEELKQMISTIWQMRKDQYSNERGSMVNNKSKIEMSYIGG</sequence>
<feature type="binding site" evidence="12">
    <location>
        <position position="276"/>
    </location>
    <ligand>
        <name>[4Fe-4S] cluster</name>
        <dbReference type="ChEBI" id="CHEBI:49883"/>
        <label>2</label>
        <note>4Fe-4S-substrate</note>
    </ligand>
</feature>
<dbReference type="GO" id="GO:0005525">
    <property type="term" value="F:GTP binding"/>
    <property type="evidence" value="ECO:0007669"/>
    <property type="project" value="UniProtKB-UniRule"/>
</dbReference>
<feature type="binding site" evidence="12">
    <location>
        <position position="26"/>
    </location>
    <ligand>
        <name>[4Fe-4S] cluster</name>
        <dbReference type="ChEBI" id="CHEBI:49883"/>
        <label>1</label>
        <note>4Fe-4S-S-AdoMet</note>
    </ligand>
</feature>
<organism evidence="14 15">
    <name type="scientific">Ureibacillus thermophilus</name>
    <dbReference type="NCBI Taxonomy" id="367743"/>
    <lineage>
        <taxon>Bacteria</taxon>
        <taxon>Bacillati</taxon>
        <taxon>Bacillota</taxon>
        <taxon>Bacilli</taxon>
        <taxon>Bacillales</taxon>
        <taxon>Caryophanaceae</taxon>
        <taxon>Ureibacillus</taxon>
    </lineage>
</organism>
<dbReference type="PANTHER" id="PTHR22960">
    <property type="entry name" value="MOLYBDOPTERIN COFACTOR SYNTHESIS PROTEIN A"/>
    <property type="match status" value="1"/>
</dbReference>
<evidence type="ECO:0000256" key="5">
    <source>
        <dbReference type="ARBA" id="ARBA00022741"/>
    </source>
</evidence>
<dbReference type="InterPro" id="IPR058240">
    <property type="entry name" value="rSAM_sf"/>
</dbReference>
<comment type="subunit">
    <text evidence="12">Monomer and homodimer.</text>
</comment>
<evidence type="ECO:0000256" key="6">
    <source>
        <dbReference type="ARBA" id="ARBA00023004"/>
    </source>
</evidence>
<dbReference type="Pfam" id="PF04055">
    <property type="entry name" value="Radical_SAM"/>
    <property type="match status" value="1"/>
</dbReference>
<dbReference type="GO" id="GO:0046872">
    <property type="term" value="F:metal ion binding"/>
    <property type="evidence" value="ECO:0007669"/>
    <property type="project" value="UniProtKB-KW"/>
</dbReference>
<evidence type="ECO:0000256" key="1">
    <source>
        <dbReference type="ARBA" id="ARBA00012167"/>
    </source>
</evidence>
<keyword evidence="4 12" id="KW-0479">Metal-binding</keyword>
<dbReference type="GO" id="GO:0061798">
    <property type="term" value="F:GTP 3',8'-cyclase activity"/>
    <property type="evidence" value="ECO:0007669"/>
    <property type="project" value="UniProtKB-UniRule"/>
</dbReference>
<dbReference type="Proteomes" id="UP000291151">
    <property type="component" value="Chromosome"/>
</dbReference>
<comment type="pathway">
    <text evidence="12">Cofactor biosynthesis; molybdopterin biosynthesis.</text>
</comment>
<keyword evidence="9 12" id="KW-0501">Molybdenum cofactor biosynthesis</keyword>
<comment type="similarity">
    <text evidence="12">Belongs to the radical SAM superfamily. MoaA family.</text>
</comment>
<evidence type="ECO:0000256" key="7">
    <source>
        <dbReference type="ARBA" id="ARBA00023014"/>
    </source>
</evidence>
<dbReference type="PROSITE" id="PS51918">
    <property type="entry name" value="RADICAL_SAM"/>
    <property type="match status" value="1"/>
</dbReference>
<dbReference type="InterPro" id="IPR050105">
    <property type="entry name" value="MoCo_biosynth_MoaA/MoaC"/>
</dbReference>
<feature type="domain" description="Radical SAM core" evidence="13">
    <location>
        <begin position="6"/>
        <end position="235"/>
    </location>
</feature>
<dbReference type="Pfam" id="PF06463">
    <property type="entry name" value="Mob_synth_C"/>
    <property type="match status" value="1"/>
</dbReference>
<dbReference type="GO" id="GO:0061799">
    <property type="term" value="F:cyclic pyranopterin monophosphate synthase activity"/>
    <property type="evidence" value="ECO:0007669"/>
    <property type="project" value="TreeGrafter"/>
</dbReference>
<comment type="cofactor">
    <cofactor evidence="12">
        <name>[4Fe-4S] cluster</name>
        <dbReference type="ChEBI" id="CHEBI:49883"/>
    </cofactor>
    <text evidence="12">Binds 2 [4Fe-4S] clusters. Binds 1 [4Fe-4S] cluster coordinated with 3 cysteines and an exchangeable S-adenosyl-L-methionine and 1 [4Fe-4S] cluster coordinated with 3 cysteines and the GTP-derived substrate.</text>
</comment>
<gene>
    <name evidence="12 14" type="primary">moaA</name>
    <name evidence="14" type="ORF">DKZ56_09375</name>
</gene>
<dbReference type="UniPathway" id="UPA00344"/>
<keyword evidence="2 12" id="KW-0004">4Fe-4S</keyword>
<dbReference type="GO" id="GO:1904047">
    <property type="term" value="F:S-adenosyl-L-methionine binding"/>
    <property type="evidence" value="ECO:0007669"/>
    <property type="project" value="UniProtKB-UniRule"/>
</dbReference>
<dbReference type="InterPro" id="IPR013785">
    <property type="entry name" value="Aldolase_TIM"/>
</dbReference>
<dbReference type="PROSITE" id="PS01305">
    <property type="entry name" value="MOAA_NIFB_PQQE"/>
    <property type="match status" value="1"/>
</dbReference>
<feature type="binding site" evidence="12">
    <location>
        <position position="29"/>
    </location>
    <ligand>
        <name>[4Fe-4S] cluster</name>
        <dbReference type="ChEBI" id="CHEBI:49883"/>
        <label>1</label>
        <note>4Fe-4S-S-AdoMet</note>
    </ligand>
</feature>
<keyword evidence="15" id="KW-1185">Reference proteome</keyword>
<feature type="binding site" evidence="12">
    <location>
        <position position="22"/>
    </location>
    <ligand>
        <name>[4Fe-4S] cluster</name>
        <dbReference type="ChEBI" id="CHEBI:49883"/>
        <label>1</label>
        <note>4Fe-4S-S-AdoMet</note>
    </ligand>
</feature>
<proteinExistence type="inferred from homology"/>
<keyword evidence="10 12" id="KW-0456">Lyase</keyword>
<feature type="binding site" evidence="12">
    <location>
        <position position="161"/>
    </location>
    <ligand>
        <name>GTP</name>
        <dbReference type="ChEBI" id="CHEBI:37565"/>
    </ligand>
</feature>
<comment type="function">
    <text evidence="12">Catalyzes the cyclization of GTP to (8S)-3',8-cyclo-7,8-dihydroguanosine 5'-triphosphate.</text>
</comment>
<dbReference type="CDD" id="cd21117">
    <property type="entry name" value="Twitch_MoaA"/>
    <property type="match status" value="1"/>
</dbReference>
<evidence type="ECO:0000259" key="13">
    <source>
        <dbReference type="PROSITE" id="PS51918"/>
    </source>
</evidence>
<dbReference type="NCBIfam" id="TIGR02666">
    <property type="entry name" value="moaA"/>
    <property type="match status" value="1"/>
</dbReference>
<dbReference type="InterPro" id="IPR006638">
    <property type="entry name" value="Elp3/MiaA/NifB-like_rSAM"/>
</dbReference>
<dbReference type="SMART" id="SM00729">
    <property type="entry name" value="Elp3"/>
    <property type="match status" value="1"/>
</dbReference>
<evidence type="ECO:0000256" key="8">
    <source>
        <dbReference type="ARBA" id="ARBA00023134"/>
    </source>
</evidence>
<reference evidence="14 15" key="1">
    <citation type="submission" date="2019-02" db="EMBL/GenBank/DDBJ databases">
        <title>Ureibacillus thermophilus.</title>
        <authorList>
            <person name="Sunny J.S."/>
            <person name="Natarajan A."/>
            <person name="Saleena L.M."/>
        </authorList>
    </citation>
    <scope>NUCLEOTIDE SEQUENCE [LARGE SCALE GENOMIC DNA]</scope>
    <source>
        <strain evidence="14 15">LM102</strain>
    </source>
</reference>
<comment type="catalytic activity">
    <reaction evidence="11 12">
        <text>GTP + AH2 + S-adenosyl-L-methionine = (8S)-3',8-cyclo-7,8-dihydroguanosine 5'-triphosphate + 5'-deoxyadenosine + L-methionine + A + H(+)</text>
        <dbReference type="Rhea" id="RHEA:49576"/>
        <dbReference type="ChEBI" id="CHEBI:13193"/>
        <dbReference type="ChEBI" id="CHEBI:15378"/>
        <dbReference type="ChEBI" id="CHEBI:17319"/>
        <dbReference type="ChEBI" id="CHEBI:17499"/>
        <dbReference type="ChEBI" id="CHEBI:37565"/>
        <dbReference type="ChEBI" id="CHEBI:57844"/>
        <dbReference type="ChEBI" id="CHEBI:59789"/>
        <dbReference type="ChEBI" id="CHEBI:131766"/>
        <dbReference type="EC" id="4.1.99.22"/>
    </reaction>
</comment>
<feature type="binding site" evidence="12">
    <location>
        <position position="262"/>
    </location>
    <ligand>
        <name>[4Fe-4S] cluster</name>
        <dbReference type="ChEBI" id="CHEBI:49883"/>
        <label>2</label>
        <note>4Fe-4S-substrate</note>
    </ligand>
</feature>
<dbReference type="HAMAP" id="MF_01225_B">
    <property type="entry name" value="MoaA_B"/>
    <property type="match status" value="1"/>
</dbReference>
<feature type="binding site" evidence="12">
    <location>
        <begin position="264"/>
        <end position="266"/>
    </location>
    <ligand>
        <name>GTP</name>
        <dbReference type="ChEBI" id="CHEBI:37565"/>
    </ligand>
</feature>
<dbReference type="SFLD" id="SFLDG01386">
    <property type="entry name" value="main_SPASM_domain-containing"/>
    <property type="match status" value="1"/>
</dbReference>
<dbReference type="EC" id="4.1.99.22" evidence="1 12"/>
<dbReference type="SFLD" id="SFLDG01383">
    <property type="entry name" value="cyclic_pyranopterin_phosphate"/>
    <property type="match status" value="1"/>
</dbReference>
<evidence type="ECO:0000256" key="3">
    <source>
        <dbReference type="ARBA" id="ARBA00022691"/>
    </source>
</evidence>
<feature type="binding site" evidence="12">
    <location>
        <position position="73"/>
    </location>
    <ligand>
        <name>S-adenosyl-L-methionine</name>
        <dbReference type="ChEBI" id="CHEBI:59789"/>
    </ligand>
</feature>
<evidence type="ECO:0000256" key="12">
    <source>
        <dbReference type="HAMAP-Rule" id="MF_01225"/>
    </source>
</evidence>
<protein>
    <recommendedName>
        <fullName evidence="1 12">GTP 3',8-cyclase</fullName>
        <ecNumber evidence="1 12">4.1.99.22</ecNumber>
    </recommendedName>
    <alternativeName>
        <fullName evidence="12">Molybdenum cofactor biosynthesis protein A</fullName>
    </alternativeName>
</protein>
<dbReference type="GO" id="GO:0006777">
    <property type="term" value="P:Mo-molybdopterin cofactor biosynthetic process"/>
    <property type="evidence" value="ECO:0007669"/>
    <property type="project" value="UniProtKB-UniRule"/>
</dbReference>
<accession>A0A4P6UTI5</accession>
<dbReference type="GO" id="GO:0051539">
    <property type="term" value="F:4 iron, 4 sulfur cluster binding"/>
    <property type="evidence" value="ECO:0007669"/>
    <property type="project" value="UniProtKB-UniRule"/>
</dbReference>
<dbReference type="SUPFAM" id="SSF102114">
    <property type="entry name" value="Radical SAM enzymes"/>
    <property type="match status" value="1"/>
</dbReference>
<evidence type="ECO:0000313" key="14">
    <source>
        <dbReference type="EMBL" id="QBK26057.1"/>
    </source>
</evidence>
<dbReference type="SFLD" id="SFLDG01067">
    <property type="entry name" value="SPASM/twitch_domain_containing"/>
    <property type="match status" value="1"/>
</dbReference>
<name>A0A4P6UTI5_9BACL</name>
<dbReference type="EMBL" id="CP036528">
    <property type="protein sequence ID" value="QBK26057.1"/>
    <property type="molecule type" value="Genomic_DNA"/>
</dbReference>
<dbReference type="InterPro" id="IPR007197">
    <property type="entry name" value="rSAM"/>
</dbReference>
<feature type="binding site" evidence="12">
    <location>
        <position position="28"/>
    </location>
    <ligand>
        <name>S-adenosyl-L-methionine</name>
        <dbReference type="ChEBI" id="CHEBI:59789"/>
    </ligand>
</feature>
<dbReference type="AlphaFoldDB" id="A0A4P6UTI5"/>
<evidence type="ECO:0000313" key="15">
    <source>
        <dbReference type="Proteomes" id="UP000291151"/>
    </source>
</evidence>
<keyword evidence="5 12" id="KW-0547">Nucleotide-binding</keyword>
<feature type="binding site" evidence="12">
    <location>
        <position position="100"/>
    </location>
    <ligand>
        <name>GTP</name>
        <dbReference type="ChEBI" id="CHEBI:37565"/>
    </ligand>
</feature>